<evidence type="ECO:0000313" key="3">
    <source>
        <dbReference type="Proteomes" id="UP000403538"/>
    </source>
</evidence>
<keyword evidence="1" id="KW-0175">Coiled coil</keyword>
<name>A0A4U9Z9R2_STRAP</name>
<protein>
    <submittedName>
        <fullName evidence="2">Phage minor structural protein</fullName>
    </submittedName>
</protein>
<reference evidence="2 3" key="1">
    <citation type="submission" date="2019-05" db="EMBL/GenBank/DDBJ databases">
        <authorList>
            <consortium name="Pathogen Informatics"/>
        </authorList>
    </citation>
    <scope>NUCLEOTIDE SEQUENCE [LARGE SCALE GENOMIC DNA]</scope>
    <source>
        <strain evidence="2 3">NCTC11062</strain>
    </source>
</reference>
<evidence type="ECO:0000256" key="1">
    <source>
        <dbReference type="SAM" id="Coils"/>
    </source>
</evidence>
<dbReference type="Proteomes" id="UP000403538">
    <property type="component" value="Unassembled WGS sequence"/>
</dbReference>
<dbReference type="AlphaFoldDB" id="A0A4U9Z9R2"/>
<sequence>MTTFEQAMLARDRTLAIRVGKYQSSDINEAAFSYGYIAGDTFKPGGTCAGSGKIIFSSIITTFKKMDKIYPEIGLLVNDTYEWVKMGEYFINDIKIDRNRSKTELELMDGMFKFNQPYASDLSYPAQIRDVIREICKKTGVELQTENLGLRAIQQHIPKKPDKKDITFREVLSQAVQLLGFSAFFNREGKLEIRGLTESGITITADSYFLHGLTKSEAEYQIAGITCKKTDKEVLTVGLRTGRSLELENSFMNQNILDDLYYDLKNLKYYPFNLNYQGHLKLQVGQWVTIKTNKNEIFKVPVLSQSFSFKGGLSSRISADSKAGSDTQYSYSGFIQRRINQVSTDMRAEVQQQLEWAEKEFDKKQKDLKDEIKTGIEQAKAKAEQVKSEINQSIEQKLQQTKSEVVEKVKRDFNQGLANANAEIGKVKQNLTNLQSSAEANIKQVKSDLAGISTQQTAYEQSNTQNIARITGQLDDKASKAEVKQEAGKIREEISQISVGGRNYIRHYDFDGLLPFNIAGSEWTFERVQDPTAKSGWALKATNVKGNDGGIHKPLVDLRGVEWQGKQMTWSVDVKSNRTDIKLYNIGFEAGGNITTGVQLSDKWQRVSKAFIVKFERFWSFVVYGFGWRAGDVIWIRDPQLEDGNIATTPKPALEDTDEQITAARATFEKTAEGLNTDMTAVKSYVADDSKRREQLEQYTRTETARSTEALRKQVSESYVAESQYTEDVRGITRRFEELNIGSPNLVLNGAVELGNRYWSGTDDKLFTNRTHVFYKNGKKPMFVIDTNEPNIAYLQNVIFNKLKKNTTYTLSFTGFMSGNVSEFRVLVGLLSDTDNVWKDAIDVFHQRLSPREAQRFSVTFNSGNYDGFSVRFDNMGSSNGISATVWISEIDVYEGTMKRAYQPAPENNQNYADTKLTEYKQTVDGEFKKLQSSVGEMVKKTDISITPGQISFGTGKVVNGKTIASLFVQNPESIEAITKLMRITGDLIVDGSITGRDLAANTITTAHLAAGAVTTEVLAADAVTAKKLRVDYALINKLTADDALLNNLVAKQAFINKLSTIDFSATQIKGGILKSLNNISTFDLQRGILKIIRGNGSAITLDQEGLYLKKQEKTILGLTYKEGSILSEFYSYNNKGSANFEIGNGSTLAISLNQSSSNFIEISPEKETIYISGGFKLYLGGGQNVSLEHTRGTFNGVDFSSFRALGTNRDELRFFRDGRIELYHKQY</sequence>
<accession>A0A4U9Z9R2</accession>
<gene>
    <name evidence="2" type="ORF">NCTC11062_01112</name>
</gene>
<feature type="coiled-coil region" evidence="1">
    <location>
        <begin position="347"/>
        <end position="448"/>
    </location>
</feature>
<proteinExistence type="predicted"/>
<dbReference type="EMBL" id="CABEID010000001">
    <property type="protein sequence ID" value="VTS35671.1"/>
    <property type="molecule type" value="Genomic_DNA"/>
</dbReference>
<dbReference type="Gene3D" id="2.60.120.260">
    <property type="entry name" value="Galactose-binding domain-like"/>
    <property type="match status" value="1"/>
</dbReference>
<dbReference type="RefSeq" id="WP_260664223.1">
    <property type="nucleotide sequence ID" value="NZ_CABEID010000001.1"/>
</dbReference>
<organism evidence="2 3">
    <name type="scientific">Streptococcus anginosus</name>
    <dbReference type="NCBI Taxonomy" id="1328"/>
    <lineage>
        <taxon>Bacteria</taxon>
        <taxon>Bacillati</taxon>
        <taxon>Bacillota</taxon>
        <taxon>Bacilli</taxon>
        <taxon>Lactobacillales</taxon>
        <taxon>Streptococcaceae</taxon>
        <taxon>Streptococcus</taxon>
        <taxon>Streptococcus anginosus group</taxon>
    </lineage>
</organism>
<dbReference type="SUPFAM" id="SSF58113">
    <property type="entry name" value="Apolipoprotein A-I"/>
    <property type="match status" value="1"/>
</dbReference>
<evidence type="ECO:0000313" key="2">
    <source>
        <dbReference type="EMBL" id="VTS35671.1"/>
    </source>
</evidence>